<dbReference type="Proteomes" id="UP000789342">
    <property type="component" value="Unassembled WGS sequence"/>
</dbReference>
<reference evidence="1" key="1">
    <citation type="submission" date="2021-06" db="EMBL/GenBank/DDBJ databases">
        <authorList>
            <person name="Kallberg Y."/>
            <person name="Tangrot J."/>
            <person name="Rosling A."/>
        </authorList>
    </citation>
    <scope>NUCLEOTIDE SEQUENCE</scope>
    <source>
        <strain evidence="1">CL551</strain>
    </source>
</reference>
<dbReference type="AlphaFoldDB" id="A0A9N9EI20"/>
<name>A0A9N9EI20_9GLOM</name>
<gene>
    <name evidence="1" type="ORF">AMORRO_LOCUS11169</name>
</gene>
<dbReference type="OrthoDB" id="2439524at2759"/>
<accession>A0A9N9EI20</accession>
<evidence type="ECO:0000313" key="1">
    <source>
        <dbReference type="EMBL" id="CAG8679181.1"/>
    </source>
</evidence>
<dbReference type="EMBL" id="CAJVPV010013616">
    <property type="protein sequence ID" value="CAG8679181.1"/>
    <property type="molecule type" value="Genomic_DNA"/>
</dbReference>
<keyword evidence="2" id="KW-1185">Reference proteome</keyword>
<proteinExistence type="predicted"/>
<organism evidence="1 2">
    <name type="scientific">Acaulospora morrowiae</name>
    <dbReference type="NCBI Taxonomy" id="94023"/>
    <lineage>
        <taxon>Eukaryota</taxon>
        <taxon>Fungi</taxon>
        <taxon>Fungi incertae sedis</taxon>
        <taxon>Mucoromycota</taxon>
        <taxon>Glomeromycotina</taxon>
        <taxon>Glomeromycetes</taxon>
        <taxon>Diversisporales</taxon>
        <taxon>Acaulosporaceae</taxon>
        <taxon>Acaulospora</taxon>
    </lineage>
</organism>
<sequence>MARHQVLLLMDNCPAHTAGILDIANTEIKFLPPNTTSKLMGLQAEQSKHDILNVINMIVPAWELDVTASTIANCWKHCGLADSQAKCLPSEKICKVQMEEEFFANRSSRNLVANEEESEDNMAEYPYYTSKQVHEALEIMQGYAIQKDDDNGKGHKAINAYQKYFSRKLIQTQYQAWLPDMFTRQFTN</sequence>
<evidence type="ECO:0000313" key="2">
    <source>
        <dbReference type="Proteomes" id="UP000789342"/>
    </source>
</evidence>
<protein>
    <submittedName>
        <fullName evidence="1">2648_t:CDS:1</fullName>
    </submittedName>
</protein>
<comment type="caution">
    <text evidence="1">The sequence shown here is derived from an EMBL/GenBank/DDBJ whole genome shotgun (WGS) entry which is preliminary data.</text>
</comment>